<sequence length="472" mass="52521">MALDISIFDTITPSRYVTFTIPNPSLSHHHHLLRVAVLDSPVQLTDSPLVALMFVPKTREHDWVFCTESGHLQLLLTSPQISRLILIGDQPTDGRDSPILYHRSDRIDDVSENIQEESVRPLVTALSRKFCLKNGIYDVPICRYEDDVISSVILEKCVGDFVGEMLVEDVEIESDGSGCQKREFRRRLRFKRMPNLIQTEIKIVPQACLSSDSIRIGDQVKFRPDTGVLVHVYLVPMVASCALIGSYLSERNGLGFRPKALCVGVGGGALVSFLGSQLGFEVVGVEMDEEVLSVSRRYFGLEDGEFVRVCVGDAIEFIEKLASRANGQNSDSLGIRGMQDGCNLNNEDGLDTKFDVVMVDLDSDNIRNGVTAPPLEFVRKDVLLAARRVLSDSGILVINVIPLNRSSYEMLIHEFREIFCELYEIDAGNGENFVLIATKLPIVSSVSDCDNAFLKKLRLVISGAYMDSMRKI</sequence>
<dbReference type="InterPro" id="IPR051419">
    <property type="entry name" value="Lys/N-term_MeTrsfase_sf"/>
</dbReference>
<evidence type="ECO:0000313" key="4">
    <source>
        <dbReference type="EMBL" id="KAH7547785.1"/>
    </source>
</evidence>
<proteinExistence type="inferred from homology"/>
<protein>
    <recommendedName>
        <fullName evidence="6">Methyltransferase-like protein 13</fullName>
    </recommendedName>
</protein>
<evidence type="ECO:0000313" key="5">
    <source>
        <dbReference type="Proteomes" id="UP000827721"/>
    </source>
</evidence>
<gene>
    <name evidence="4" type="ORF">JRO89_XS14G0015900</name>
</gene>
<dbReference type="Gene3D" id="3.40.50.150">
    <property type="entry name" value="Vaccinia Virus protein VP39"/>
    <property type="match status" value="1"/>
</dbReference>
<evidence type="ECO:0000256" key="2">
    <source>
        <dbReference type="ARBA" id="ARBA00022603"/>
    </source>
</evidence>
<dbReference type="Proteomes" id="UP000827721">
    <property type="component" value="Unassembled WGS sequence"/>
</dbReference>
<dbReference type="PANTHER" id="PTHR12176:SF59">
    <property type="entry name" value="METHYLTRANSFERASE DOMAIN-CONTAINING PROTEIN-RELATED"/>
    <property type="match status" value="1"/>
</dbReference>
<dbReference type="PANTHER" id="PTHR12176">
    <property type="entry name" value="SAM-DEPENDENT METHYLTRANSFERASE SUPERFAMILY PROTEIN"/>
    <property type="match status" value="1"/>
</dbReference>
<evidence type="ECO:0000256" key="1">
    <source>
        <dbReference type="ARBA" id="ARBA00008361"/>
    </source>
</evidence>
<keyword evidence="2" id="KW-0489">Methyltransferase</keyword>
<dbReference type="CDD" id="cd02440">
    <property type="entry name" value="AdoMet_MTases"/>
    <property type="match status" value="1"/>
</dbReference>
<keyword evidence="3" id="KW-0808">Transferase</keyword>
<reference evidence="4 5" key="1">
    <citation type="submission" date="2021-02" db="EMBL/GenBank/DDBJ databases">
        <title>Plant Genome Project.</title>
        <authorList>
            <person name="Zhang R.-G."/>
        </authorList>
    </citation>
    <scope>NUCLEOTIDE SEQUENCE [LARGE SCALE GENOMIC DNA]</scope>
    <source>
        <tissue evidence="4">Leaves</tissue>
    </source>
</reference>
<keyword evidence="5" id="KW-1185">Reference proteome</keyword>
<name>A0ABQ8H393_9ROSI</name>
<dbReference type="EMBL" id="JAFEMO010000014">
    <property type="protein sequence ID" value="KAH7547785.1"/>
    <property type="molecule type" value="Genomic_DNA"/>
</dbReference>
<organism evidence="4 5">
    <name type="scientific">Xanthoceras sorbifolium</name>
    <dbReference type="NCBI Taxonomy" id="99658"/>
    <lineage>
        <taxon>Eukaryota</taxon>
        <taxon>Viridiplantae</taxon>
        <taxon>Streptophyta</taxon>
        <taxon>Embryophyta</taxon>
        <taxon>Tracheophyta</taxon>
        <taxon>Spermatophyta</taxon>
        <taxon>Magnoliopsida</taxon>
        <taxon>eudicotyledons</taxon>
        <taxon>Gunneridae</taxon>
        <taxon>Pentapetalae</taxon>
        <taxon>rosids</taxon>
        <taxon>malvids</taxon>
        <taxon>Sapindales</taxon>
        <taxon>Sapindaceae</taxon>
        <taxon>Xanthoceroideae</taxon>
        <taxon>Xanthoceras</taxon>
    </lineage>
</organism>
<comment type="similarity">
    <text evidence="1">Belongs to the methyltransferase superfamily.</text>
</comment>
<comment type="caution">
    <text evidence="4">The sequence shown here is derived from an EMBL/GenBank/DDBJ whole genome shotgun (WGS) entry which is preliminary data.</text>
</comment>
<dbReference type="SUPFAM" id="SSF53335">
    <property type="entry name" value="S-adenosyl-L-methionine-dependent methyltransferases"/>
    <property type="match status" value="1"/>
</dbReference>
<evidence type="ECO:0008006" key="6">
    <source>
        <dbReference type="Google" id="ProtNLM"/>
    </source>
</evidence>
<accession>A0ABQ8H393</accession>
<dbReference type="InterPro" id="IPR029063">
    <property type="entry name" value="SAM-dependent_MTases_sf"/>
</dbReference>
<evidence type="ECO:0000256" key="3">
    <source>
        <dbReference type="ARBA" id="ARBA00022679"/>
    </source>
</evidence>